<proteinExistence type="predicted"/>
<dbReference type="Proteomes" id="UP001199355">
    <property type="component" value="Unassembled WGS sequence"/>
</dbReference>
<organism evidence="2 3">
    <name type="scientific">Gallintestinimicrobium propionicum</name>
    <dbReference type="NCBI Taxonomy" id="2981770"/>
    <lineage>
        <taxon>Bacteria</taxon>
        <taxon>Bacillati</taxon>
        <taxon>Bacillota</taxon>
        <taxon>Clostridia</taxon>
        <taxon>Lachnospirales</taxon>
        <taxon>Lachnospiraceae</taxon>
        <taxon>Gallintestinimicrobium</taxon>
    </lineage>
</organism>
<dbReference type="SUPFAM" id="SSF50978">
    <property type="entry name" value="WD40 repeat-like"/>
    <property type="match status" value="1"/>
</dbReference>
<keyword evidence="1" id="KW-1133">Transmembrane helix</keyword>
<dbReference type="InterPro" id="IPR043765">
    <property type="entry name" value="DUF5711"/>
</dbReference>
<name>A0AAE3DP54_9FIRM</name>
<dbReference type="AlphaFoldDB" id="A0AAE3DP54"/>
<keyword evidence="1" id="KW-0472">Membrane</keyword>
<keyword evidence="3" id="KW-1185">Reference proteome</keyword>
<dbReference type="Pfam" id="PF18975">
    <property type="entry name" value="DUF5711"/>
    <property type="match status" value="1"/>
</dbReference>
<gene>
    <name evidence="2" type="ORF">LKD45_13920</name>
</gene>
<evidence type="ECO:0000313" key="2">
    <source>
        <dbReference type="EMBL" id="MCC2168768.1"/>
    </source>
</evidence>
<dbReference type="RefSeq" id="WP_308728877.1">
    <property type="nucleotide sequence ID" value="NZ_JAJEQF010000045.1"/>
</dbReference>
<evidence type="ECO:0000256" key="1">
    <source>
        <dbReference type="SAM" id="Phobius"/>
    </source>
</evidence>
<protein>
    <submittedName>
        <fullName evidence="2">DUF5711 family protein</fullName>
    </submittedName>
</protein>
<dbReference type="EMBL" id="JAJEQF010000045">
    <property type="protein sequence ID" value="MCC2168768.1"/>
    <property type="molecule type" value="Genomic_DNA"/>
</dbReference>
<accession>A0AAE3DP54</accession>
<feature type="transmembrane region" description="Helical" evidence="1">
    <location>
        <begin position="33"/>
        <end position="55"/>
    </location>
</feature>
<dbReference type="InterPro" id="IPR036322">
    <property type="entry name" value="WD40_repeat_dom_sf"/>
</dbReference>
<sequence length="398" mass="44343">MVDIREYLRKKEKNEKKDSKNFKREIRAHRLKVILRSCCVIGVIAALTVTAVTLLKNQTYSGYTVVSAIDRNQVSGSTLLSYQNGFLTYSKDGISYTDYKGNAMWNQTYDMQLPCVSVRSGWVAVGDYNGNLIYDISQDGTSKQIDTNLPVKSLSVAANGVVAAILEDGDVTWINVYNPTGEKAVGIKTTMQKSGYPVSVSLSDNGKLMMVAYLKAESGSMKSIVSFYNFDEVGQNYTDTMVSSYEYSDTVIPLAEFAGTHTAYSVGNNQFMLYEGNEIPKNIFQNFMQEEVQDVRSSGNYVAFIFNGTNGNGKYQIDIYNMNGTQVLSLPFAIEYRDVLISDQELIIYNEGECLIYNLNGKEKYSGPIPEQTQLLKTLGGNRFLAVTANSIDMIEMK</sequence>
<reference evidence="2 3" key="1">
    <citation type="submission" date="2021-10" db="EMBL/GenBank/DDBJ databases">
        <title>Anaerobic single-cell dispensing facilitates the cultivation of human gut bacteria.</title>
        <authorList>
            <person name="Afrizal A."/>
        </authorList>
    </citation>
    <scope>NUCLEOTIDE SEQUENCE [LARGE SCALE GENOMIC DNA]</scope>
    <source>
        <strain evidence="2 3">CLA-AA-H244</strain>
    </source>
</reference>
<keyword evidence="1" id="KW-0812">Transmembrane</keyword>
<comment type="caution">
    <text evidence="2">The sequence shown here is derived from an EMBL/GenBank/DDBJ whole genome shotgun (WGS) entry which is preliminary data.</text>
</comment>
<evidence type="ECO:0000313" key="3">
    <source>
        <dbReference type="Proteomes" id="UP001199355"/>
    </source>
</evidence>